<name>A0A291W3S9_9ACTN</name>
<keyword evidence="2" id="KW-0614">Plasmid</keyword>
<feature type="region of interest" description="Disordered" evidence="1">
    <location>
        <begin position="177"/>
        <end position="218"/>
    </location>
</feature>
<dbReference type="EMBL" id="CP023976">
    <property type="protein sequence ID" value="ATM24668.1"/>
    <property type="molecule type" value="Genomic_DNA"/>
</dbReference>
<dbReference type="RefSeq" id="WP_100112490.1">
    <property type="nucleotide sequence ID" value="NZ_CP023976.1"/>
</dbReference>
<dbReference type="Proteomes" id="UP000195880">
    <property type="component" value="Plasmid pMDJK44.1"/>
</dbReference>
<geneLocation type="plasmid" evidence="3">
    <name>pmdjk44.1</name>
</geneLocation>
<proteinExistence type="predicted"/>
<evidence type="ECO:0000313" key="2">
    <source>
        <dbReference type="EMBL" id="ATM24668.1"/>
    </source>
</evidence>
<dbReference type="AlphaFoldDB" id="A0A291W3S9"/>
<feature type="compositionally biased region" description="Basic and acidic residues" evidence="1">
    <location>
        <begin position="198"/>
        <end position="211"/>
    </location>
</feature>
<reference evidence="2 3" key="1">
    <citation type="submission" date="2017-10" db="EMBL/GenBank/DDBJ databases">
        <title>Streptomyces alboflavus Genome sequencing and assembly.</title>
        <authorList>
            <person name="Wang Y."/>
            <person name="Du B."/>
            <person name="Ding Y."/>
            <person name="Liu H."/>
            <person name="Hou Q."/>
            <person name="Liu K."/>
            <person name="Wang C."/>
            <person name="Yao L."/>
        </authorList>
    </citation>
    <scope>NUCLEOTIDE SEQUENCE [LARGE SCALE GENOMIC DNA]</scope>
    <source>
        <strain evidence="2 3">MDJK44</strain>
        <plasmid evidence="3">Plasmid pmdjk44.1</plasmid>
    </source>
</reference>
<protein>
    <submittedName>
        <fullName evidence="2">Uncharacterized protein</fullName>
    </submittedName>
</protein>
<sequence length="218" mass="23449">MTEPVPSVAEQTAHAVAAAYPGLHQSAPYSIGKPLSAVQLAPDLTARYSWGPYEVHVKVGPGGHRNTDDPEDTSLQRQVQAHATLLVTEISRAEEAQVRGHVEWPMYAHNPQIMFPAAHNAAAENLKDPRLASAVLATVAQALDFTQLATRLAAHKADAAAQEAQWRRECPTGMSVSQWLRRKRAEQADSGPAQSAEPGRRADPQAGHDDAAGEPQQP</sequence>
<accession>A0A291W3S9</accession>
<gene>
    <name evidence="2" type="ORF">SMD44_p10169</name>
</gene>
<keyword evidence="3" id="KW-1185">Reference proteome</keyword>
<evidence type="ECO:0000256" key="1">
    <source>
        <dbReference type="SAM" id="MobiDB-lite"/>
    </source>
</evidence>
<evidence type="ECO:0000313" key="3">
    <source>
        <dbReference type="Proteomes" id="UP000195880"/>
    </source>
</evidence>
<dbReference type="KEGG" id="salf:SMD44_p10169"/>
<dbReference type="OrthoDB" id="4192528at2"/>
<organism evidence="2 3">
    <name type="scientific">Streptomyces alboflavus</name>
    <dbReference type="NCBI Taxonomy" id="67267"/>
    <lineage>
        <taxon>Bacteria</taxon>
        <taxon>Bacillati</taxon>
        <taxon>Actinomycetota</taxon>
        <taxon>Actinomycetes</taxon>
        <taxon>Kitasatosporales</taxon>
        <taxon>Streptomycetaceae</taxon>
        <taxon>Streptomyces</taxon>
    </lineage>
</organism>